<evidence type="ECO:0000256" key="2">
    <source>
        <dbReference type="SAM" id="MobiDB-lite"/>
    </source>
</evidence>
<feature type="region of interest" description="Disordered" evidence="2">
    <location>
        <begin position="443"/>
        <end position="485"/>
    </location>
</feature>
<reference evidence="3 4" key="1">
    <citation type="journal article" date="2018" name="Mol. Biol. Evol.">
        <title>Broad Genomic Sampling Reveals a Smut Pathogenic Ancestry of the Fungal Clade Ustilaginomycotina.</title>
        <authorList>
            <person name="Kijpornyongpan T."/>
            <person name="Mondo S.J."/>
            <person name="Barry K."/>
            <person name="Sandor L."/>
            <person name="Lee J."/>
            <person name="Lipzen A."/>
            <person name="Pangilinan J."/>
            <person name="LaButti K."/>
            <person name="Hainaut M."/>
            <person name="Henrissat B."/>
            <person name="Grigoriev I.V."/>
            <person name="Spatafora J.W."/>
            <person name="Aime M.C."/>
        </authorList>
    </citation>
    <scope>NUCLEOTIDE SEQUENCE [LARGE SCALE GENOMIC DNA]</scope>
    <source>
        <strain evidence="3 4">MCA 4718</strain>
    </source>
</reference>
<proteinExistence type="predicted"/>
<dbReference type="Proteomes" id="UP000245942">
    <property type="component" value="Unassembled WGS sequence"/>
</dbReference>
<dbReference type="OrthoDB" id="21214at2759"/>
<evidence type="ECO:0000313" key="3">
    <source>
        <dbReference type="EMBL" id="PWN20566.1"/>
    </source>
</evidence>
<feature type="region of interest" description="Disordered" evidence="2">
    <location>
        <begin position="508"/>
        <end position="590"/>
    </location>
</feature>
<feature type="region of interest" description="Disordered" evidence="2">
    <location>
        <begin position="283"/>
        <end position="338"/>
    </location>
</feature>
<dbReference type="RefSeq" id="XP_025347726.1">
    <property type="nucleotide sequence ID" value="XM_025494289.1"/>
</dbReference>
<name>A0A316U5Q1_9BASI</name>
<dbReference type="PANTHER" id="PTHR39472">
    <property type="entry name" value="EXPRESSED PROTEIN"/>
    <property type="match status" value="1"/>
</dbReference>
<keyword evidence="1" id="KW-0175">Coiled coil</keyword>
<dbReference type="GeneID" id="37016023"/>
<feature type="coiled-coil region" evidence="1">
    <location>
        <begin position="62"/>
        <end position="96"/>
    </location>
</feature>
<feature type="compositionally biased region" description="Polar residues" evidence="2">
    <location>
        <begin position="314"/>
        <end position="325"/>
    </location>
</feature>
<evidence type="ECO:0000256" key="1">
    <source>
        <dbReference type="SAM" id="Coils"/>
    </source>
</evidence>
<dbReference type="PANTHER" id="PTHR39472:SF1">
    <property type="entry name" value="EXPRESSED PROTEIN"/>
    <property type="match status" value="1"/>
</dbReference>
<organism evidence="3 4">
    <name type="scientific">Pseudomicrostroma glucosiphilum</name>
    <dbReference type="NCBI Taxonomy" id="1684307"/>
    <lineage>
        <taxon>Eukaryota</taxon>
        <taxon>Fungi</taxon>
        <taxon>Dikarya</taxon>
        <taxon>Basidiomycota</taxon>
        <taxon>Ustilaginomycotina</taxon>
        <taxon>Exobasidiomycetes</taxon>
        <taxon>Microstromatales</taxon>
        <taxon>Microstromatales incertae sedis</taxon>
        <taxon>Pseudomicrostroma</taxon>
    </lineage>
</organism>
<dbReference type="EMBL" id="KZ819327">
    <property type="protein sequence ID" value="PWN20566.1"/>
    <property type="molecule type" value="Genomic_DNA"/>
</dbReference>
<sequence length="590" mass="62481">MTFMDGDEMHRLWALVADLTSQLNLNRQHLADVQSQVEVLKGRAVHNQTGFALRRFNVDVSKEKFESELERLNAHLAQENNELKWENKMNDRLIKEFEQCLEIVMKKFRIFSHATQSHTLKLTQHYEELLASNTYNAASASLHASTALSSTLAHLSTLVRSALREVEGEGEGATLDDDETGSIYEASSSRQTLGYGSTSDPRWYGSGGYTGKLGDPDAQRSDAALERATELQRLRVENEELRRVLDLAEGKGLDVGFGKEKLSLGAPRRGRKASVSQAISTAIETTQQQPPLPAPRASTSRIPSIPAAPLPTASIGSPSAASRQITTPPPPVPKPHRTPLREKLQQAAEAIHSTSSPPSANNVVPPVGLPAIPDILLGTPEQSTRGPGSTLIPTPPDSAPAQSDIRSAPLLPLASPKGDGTQPPVGLAGADAEEVSPLAAAMAAEAGNGEAIEAEEAIDLGEEPNVPKPLAGQTEGGEDVPKDSLELLLDAKDGGEEAVVDDLQEVELPANQEIDLSDGEPAGGAVTAVESSPVEQAPLTEQAVEPESKDVVGVEEVPVPSSTAEEIGAGSTVEASTSEPDTPEEETPSS</sequence>
<accession>A0A316U5Q1</accession>
<feature type="compositionally biased region" description="Acidic residues" evidence="2">
    <location>
        <begin position="581"/>
        <end position="590"/>
    </location>
</feature>
<protein>
    <submittedName>
        <fullName evidence="3">Uncharacterized protein</fullName>
    </submittedName>
</protein>
<dbReference type="AlphaFoldDB" id="A0A316U5Q1"/>
<keyword evidence="4" id="KW-1185">Reference proteome</keyword>
<gene>
    <name evidence="3" type="ORF">BCV69DRAFT_299048</name>
</gene>
<evidence type="ECO:0000313" key="4">
    <source>
        <dbReference type="Proteomes" id="UP000245942"/>
    </source>
</evidence>
<feature type="region of interest" description="Disordered" evidence="2">
    <location>
        <begin position="378"/>
        <end position="430"/>
    </location>
</feature>
<feature type="compositionally biased region" description="Acidic residues" evidence="2">
    <location>
        <begin position="452"/>
        <end position="462"/>
    </location>
</feature>